<comment type="caution">
    <text evidence="2">The sequence shown here is derived from an EMBL/GenBank/DDBJ whole genome shotgun (WGS) entry which is preliminary data.</text>
</comment>
<feature type="region of interest" description="Disordered" evidence="1">
    <location>
        <begin position="52"/>
        <end position="88"/>
    </location>
</feature>
<dbReference type="GeneID" id="70247395"/>
<dbReference type="PANTHER" id="PTHR37540">
    <property type="entry name" value="TRANSCRIPTION FACTOR (ACR-2), PUTATIVE-RELATED-RELATED"/>
    <property type="match status" value="1"/>
</dbReference>
<gene>
    <name evidence="2" type="ORF">BGW36DRAFT_387354</name>
</gene>
<protein>
    <recommendedName>
        <fullName evidence="4">Transcription factor domain-containing protein</fullName>
    </recommendedName>
</protein>
<evidence type="ECO:0000313" key="2">
    <source>
        <dbReference type="EMBL" id="KAH8692308.1"/>
    </source>
</evidence>
<evidence type="ECO:0008006" key="4">
    <source>
        <dbReference type="Google" id="ProtNLM"/>
    </source>
</evidence>
<dbReference type="EMBL" id="JAJTJA010000011">
    <property type="protein sequence ID" value="KAH8692308.1"/>
    <property type="molecule type" value="Genomic_DNA"/>
</dbReference>
<name>A0AAD4PWD4_9EURO</name>
<sequence length="296" mass="33101">MMASENPGKIQFIHSLHPRDALKPDSQRRAHVHAARVSHARRRHFRIIEYQAGQNSRITANEQQSNKKGDCSGPRSKGNSPPGLETSDVENLVAPSPVTQLASHRIDPFASSARRFSPVENFLFDCYVQAIIPDQSVHCYCHTSWNPEQFRDLMTREWVPLAIARQDTLDCIFLNACRLLSLYHPQESEQQQYYTQLATMYKLSCMQALNKSISAEISILINDATVATAVMLAFDEVLLGDIARSRCHALGILQMARHNGGFQTLGLSGFLAGLFHKLWGTVQDTRPSSSNILIGV</sequence>
<organism evidence="2 3">
    <name type="scientific">Talaromyces proteolyticus</name>
    <dbReference type="NCBI Taxonomy" id="1131652"/>
    <lineage>
        <taxon>Eukaryota</taxon>
        <taxon>Fungi</taxon>
        <taxon>Dikarya</taxon>
        <taxon>Ascomycota</taxon>
        <taxon>Pezizomycotina</taxon>
        <taxon>Eurotiomycetes</taxon>
        <taxon>Eurotiomycetidae</taxon>
        <taxon>Eurotiales</taxon>
        <taxon>Trichocomaceae</taxon>
        <taxon>Talaromyces</taxon>
        <taxon>Talaromyces sect. Bacilispori</taxon>
    </lineage>
</organism>
<evidence type="ECO:0000256" key="1">
    <source>
        <dbReference type="SAM" id="MobiDB-lite"/>
    </source>
</evidence>
<evidence type="ECO:0000313" key="3">
    <source>
        <dbReference type="Proteomes" id="UP001201262"/>
    </source>
</evidence>
<keyword evidence="3" id="KW-1185">Reference proteome</keyword>
<dbReference type="Proteomes" id="UP001201262">
    <property type="component" value="Unassembled WGS sequence"/>
</dbReference>
<accession>A0AAD4PWD4</accession>
<dbReference type="AlphaFoldDB" id="A0AAD4PWD4"/>
<reference evidence="2" key="1">
    <citation type="submission" date="2021-12" db="EMBL/GenBank/DDBJ databases">
        <title>Convergent genome expansion in fungi linked to evolution of root-endophyte symbiosis.</title>
        <authorList>
            <consortium name="DOE Joint Genome Institute"/>
            <person name="Ke Y.-H."/>
            <person name="Bonito G."/>
            <person name="Liao H.-L."/>
            <person name="Looney B."/>
            <person name="Rojas-Flechas A."/>
            <person name="Nash J."/>
            <person name="Hameed K."/>
            <person name="Schadt C."/>
            <person name="Martin F."/>
            <person name="Crous P.W."/>
            <person name="Miettinen O."/>
            <person name="Magnuson J.K."/>
            <person name="Labbe J."/>
            <person name="Jacobson D."/>
            <person name="Doktycz M.J."/>
            <person name="Veneault-Fourrey C."/>
            <person name="Kuo A."/>
            <person name="Mondo S."/>
            <person name="Calhoun S."/>
            <person name="Riley R."/>
            <person name="Ohm R."/>
            <person name="LaButti K."/>
            <person name="Andreopoulos B."/>
            <person name="Pangilinan J."/>
            <person name="Nolan M."/>
            <person name="Tritt A."/>
            <person name="Clum A."/>
            <person name="Lipzen A."/>
            <person name="Daum C."/>
            <person name="Barry K."/>
            <person name="Grigoriev I.V."/>
            <person name="Vilgalys R."/>
        </authorList>
    </citation>
    <scope>NUCLEOTIDE SEQUENCE</scope>
    <source>
        <strain evidence="2">PMI_201</strain>
    </source>
</reference>
<proteinExistence type="predicted"/>
<dbReference type="RefSeq" id="XP_046068305.1">
    <property type="nucleotide sequence ID" value="XM_046217108.1"/>
</dbReference>
<feature type="compositionally biased region" description="Polar residues" evidence="1">
    <location>
        <begin position="52"/>
        <end position="64"/>
    </location>
</feature>